<proteinExistence type="predicted"/>
<evidence type="ECO:0000313" key="1">
    <source>
        <dbReference type="EMBL" id="DAF53894.1"/>
    </source>
</evidence>
<accession>A0A8S5SSF8</accession>
<reference evidence="1" key="1">
    <citation type="journal article" date="2021" name="Proc. Natl. Acad. Sci. U.S.A.">
        <title>A Catalog of Tens of Thousands of Viruses from Human Metagenomes Reveals Hidden Associations with Chronic Diseases.</title>
        <authorList>
            <person name="Tisza M.J."/>
            <person name="Buck C.B."/>
        </authorList>
    </citation>
    <scope>NUCLEOTIDE SEQUENCE</scope>
    <source>
        <strain evidence="1">Ct2Qy24</strain>
    </source>
</reference>
<name>A0A8S5SSF8_9CAUD</name>
<organism evidence="1">
    <name type="scientific">Myoviridae sp. ct2Qy24</name>
    <dbReference type="NCBI Taxonomy" id="2827656"/>
    <lineage>
        <taxon>Viruses</taxon>
        <taxon>Duplodnaviria</taxon>
        <taxon>Heunggongvirae</taxon>
        <taxon>Uroviricota</taxon>
        <taxon>Caudoviricetes</taxon>
    </lineage>
</organism>
<dbReference type="EMBL" id="BK032666">
    <property type="protein sequence ID" value="DAF53894.1"/>
    <property type="molecule type" value="Genomic_DNA"/>
</dbReference>
<protein>
    <submittedName>
        <fullName evidence="1">Tail assembly chaperone protein</fullName>
    </submittedName>
</protein>
<sequence>MDFFGNTTPGSQMPIQNETYQPAENAAVQEEKKAPQRNPFAIWEVGGETYRLKLQTAGVKELEAKYKGSIMELMSFKGGMPPLTVMLDVAHTAMKPWTHKVSAKDMESLYDKYEHEGGDLLSFFTNVYLEVFLVSGFLSKSVAAEMSESLAEMRKEL</sequence>